<protein>
    <submittedName>
        <fullName evidence="4">Efflux RND transporter periplasmic adaptor subunit</fullName>
    </submittedName>
</protein>
<feature type="signal peptide" evidence="2">
    <location>
        <begin position="1"/>
        <end position="49"/>
    </location>
</feature>
<dbReference type="Gene3D" id="2.40.30.170">
    <property type="match status" value="1"/>
</dbReference>
<organism evidence="4 5">
    <name type="scientific">Acidiphilium acidophilum</name>
    <name type="common">Thiobacillus acidophilus</name>
    <dbReference type="NCBI Taxonomy" id="76588"/>
    <lineage>
        <taxon>Bacteria</taxon>
        <taxon>Pseudomonadati</taxon>
        <taxon>Pseudomonadota</taxon>
        <taxon>Alphaproteobacteria</taxon>
        <taxon>Acetobacterales</taxon>
        <taxon>Acidocellaceae</taxon>
        <taxon>Acidiphilium</taxon>
    </lineage>
</organism>
<dbReference type="AlphaFoldDB" id="A0AAW9DUG3"/>
<evidence type="ECO:0000313" key="4">
    <source>
        <dbReference type="EMBL" id="MDX5932635.1"/>
    </source>
</evidence>
<dbReference type="NCBIfam" id="TIGR01730">
    <property type="entry name" value="RND_mfp"/>
    <property type="match status" value="1"/>
</dbReference>
<keyword evidence="2" id="KW-0732">Signal</keyword>
<dbReference type="InterPro" id="IPR058792">
    <property type="entry name" value="Beta-barrel_RND_2"/>
</dbReference>
<evidence type="ECO:0000256" key="2">
    <source>
        <dbReference type="SAM" id="SignalP"/>
    </source>
</evidence>
<evidence type="ECO:0000313" key="5">
    <source>
        <dbReference type="Proteomes" id="UP001279553"/>
    </source>
</evidence>
<dbReference type="Proteomes" id="UP001279553">
    <property type="component" value="Unassembled WGS sequence"/>
</dbReference>
<sequence>MPGGQPDPLRGRAPAGLCCVQAGRTRRAARAVVGPAAVALALSVAVAQAAGEATPQVPVTRVHPTRYRATVEVSGQIAAVQSATIAAQRAGVIGTVLFHSGETVTKGEVLLRFDDGVERAQVALDRAKLDQAGRTIARDRKLRAISGVSEAQVETDQAGYAEAAAQLALDTARENRRIVRAPFGGILGIRRVSAGDYLAQGATITTITQTDPLRVLFAVPETELAGIGFGDAFRFTAPGAGGNDGTDAAAAQIGRILALSPQLNATTRARMVEGRIANPDHTLMPGAFGTVTIATGTPVAAYRVPATAVDYGPLGSFVYAVDQHASKSVVRAVYVKILSTAGATTIIRAAKATPLNTIVAIGGFKLQDGEGIVPETAGALQAARVKPGAKS</sequence>
<dbReference type="Pfam" id="PF25954">
    <property type="entry name" value="Beta-barrel_RND_2"/>
    <property type="match status" value="1"/>
</dbReference>
<dbReference type="Gene3D" id="1.10.287.470">
    <property type="entry name" value="Helix hairpin bin"/>
    <property type="match status" value="1"/>
</dbReference>
<comment type="similarity">
    <text evidence="1">Belongs to the membrane fusion protein (MFP) (TC 8.A.1) family.</text>
</comment>
<dbReference type="GO" id="GO:1990281">
    <property type="term" value="C:efflux pump complex"/>
    <property type="evidence" value="ECO:0007669"/>
    <property type="project" value="TreeGrafter"/>
</dbReference>
<gene>
    <name evidence="4" type="ORF">SIL87_17930</name>
</gene>
<dbReference type="EMBL" id="JAWXYB010000018">
    <property type="protein sequence ID" value="MDX5932635.1"/>
    <property type="molecule type" value="Genomic_DNA"/>
</dbReference>
<dbReference type="InterPro" id="IPR006143">
    <property type="entry name" value="RND_pump_MFP"/>
</dbReference>
<accession>A0AAW9DUG3</accession>
<dbReference type="PANTHER" id="PTHR30469">
    <property type="entry name" value="MULTIDRUG RESISTANCE PROTEIN MDTA"/>
    <property type="match status" value="1"/>
</dbReference>
<dbReference type="GO" id="GO:0015562">
    <property type="term" value="F:efflux transmembrane transporter activity"/>
    <property type="evidence" value="ECO:0007669"/>
    <property type="project" value="TreeGrafter"/>
</dbReference>
<proteinExistence type="inferred from homology"/>
<evidence type="ECO:0000256" key="1">
    <source>
        <dbReference type="ARBA" id="ARBA00009477"/>
    </source>
</evidence>
<dbReference type="RefSeq" id="WP_319615491.1">
    <property type="nucleotide sequence ID" value="NZ_JAWXYB010000018.1"/>
</dbReference>
<dbReference type="Gene3D" id="2.40.50.100">
    <property type="match status" value="1"/>
</dbReference>
<comment type="caution">
    <text evidence="4">The sequence shown here is derived from an EMBL/GenBank/DDBJ whole genome shotgun (WGS) entry which is preliminary data.</text>
</comment>
<evidence type="ECO:0000259" key="3">
    <source>
        <dbReference type="Pfam" id="PF25954"/>
    </source>
</evidence>
<dbReference type="PANTHER" id="PTHR30469:SF11">
    <property type="entry name" value="BLL4320 PROTEIN"/>
    <property type="match status" value="1"/>
</dbReference>
<feature type="domain" description="CusB-like beta-barrel" evidence="3">
    <location>
        <begin position="217"/>
        <end position="295"/>
    </location>
</feature>
<feature type="chain" id="PRO_5043634157" evidence="2">
    <location>
        <begin position="50"/>
        <end position="391"/>
    </location>
</feature>
<dbReference type="SUPFAM" id="SSF111369">
    <property type="entry name" value="HlyD-like secretion proteins"/>
    <property type="match status" value="1"/>
</dbReference>
<name>A0AAW9DUG3_ACIAO</name>
<reference evidence="4 5" key="1">
    <citation type="submission" date="2023-11" db="EMBL/GenBank/DDBJ databases">
        <title>MicrobeMod: A computational toolkit for identifying prokaryotic methylation and restriction-modification with nanopore sequencing.</title>
        <authorList>
            <person name="Crits-Christoph A."/>
            <person name="Kang S.C."/>
            <person name="Lee H."/>
            <person name="Ostrov N."/>
        </authorList>
    </citation>
    <scope>NUCLEOTIDE SEQUENCE [LARGE SCALE GENOMIC DNA]</scope>
    <source>
        <strain evidence="4 5">DSMZ 700</strain>
    </source>
</reference>
<keyword evidence="5" id="KW-1185">Reference proteome</keyword>